<comment type="caution">
    <text evidence="1">The sequence shown here is derived from an EMBL/GenBank/DDBJ whole genome shotgun (WGS) entry which is preliminary data.</text>
</comment>
<proteinExistence type="predicted"/>
<evidence type="ECO:0000313" key="2">
    <source>
        <dbReference type="Proteomes" id="UP001228376"/>
    </source>
</evidence>
<evidence type="ECO:0000313" key="1">
    <source>
        <dbReference type="EMBL" id="MDY0405037.1"/>
    </source>
</evidence>
<organism evidence="1 2">
    <name type="scientific">Tigheibacillus jepli</name>
    <dbReference type="NCBI Taxonomy" id="3035914"/>
    <lineage>
        <taxon>Bacteria</taxon>
        <taxon>Bacillati</taxon>
        <taxon>Bacillota</taxon>
        <taxon>Bacilli</taxon>
        <taxon>Bacillales</taxon>
        <taxon>Bacillaceae</taxon>
        <taxon>Tigheibacillus</taxon>
    </lineage>
</organism>
<dbReference type="RefSeq" id="WP_306068172.1">
    <property type="nucleotide sequence ID" value="NZ_JAROCA020000001.1"/>
</dbReference>
<dbReference type="Proteomes" id="UP001228376">
    <property type="component" value="Unassembled WGS sequence"/>
</dbReference>
<gene>
    <name evidence="1" type="ORF">P5G51_006155</name>
</gene>
<protein>
    <submittedName>
        <fullName evidence="1">Uncharacterized protein</fullName>
    </submittedName>
</protein>
<dbReference type="EMBL" id="JAROCA020000001">
    <property type="protein sequence ID" value="MDY0405037.1"/>
    <property type="molecule type" value="Genomic_DNA"/>
</dbReference>
<sequence>MKKRLKLLVLMKQFGKYPKHQPKIDMIRALEKFADVYYWHNDGDIKDIIRKLQIKPDFIFHYDIAWNYGLAPNPSFGSF</sequence>
<name>A0ABU5CFD2_9BACI</name>
<keyword evidence="2" id="KW-1185">Reference proteome</keyword>
<accession>A0ABU5CFD2</accession>
<reference evidence="1 2" key="1">
    <citation type="submission" date="2023-10" db="EMBL/GenBank/DDBJ databases">
        <title>179-bfca-hs.</title>
        <authorList>
            <person name="Miliotis G."/>
            <person name="Sengupta P."/>
            <person name="Hameed A."/>
            <person name="Chuvochina M."/>
            <person name="Mcdonagh F."/>
            <person name="Simpson A.C."/>
            <person name="Singh N.K."/>
            <person name="Rekha P.D."/>
            <person name="Raman K."/>
            <person name="Hugenholtz P."/>
            <person name="Venkateswaran K."/>
        </authorList>
    </citation>
    <scope>NUCLEOTIDE SEQUENCE [LARGE SCALE GENOMIC DNA]</scope>
    <source>
        <strain evidence="1 2">179-BFC-A-HS</strain>
    </source>
</reference>